<keyword evidence="3" id="KW-1185">Reference proteome</keyword>
<dbReference type="InParanoid" id="F0ZIA2"/>
<dbReference type="Pfam" id="PF23034">
    <property type="entry name" value="DUF7035"/>
    <property type="match status" value="1"/>
</dbReference>
<dbReference type="VEuPathDB" id="AmoebaDB:DICPUDRAFT_21602"/>
<dbReference type="RefSeq" id="XP_003287137.1">
    <property type="nucleotide sequence ID" value="XM_003287089.1"/>
</dbReference>
<dbReference type="OrthoDB" id="23158at2759"/>
<evidence type="ECO:0000313" key="2">
    <source>
        <dbReference type="EMBL" id="EGC36322.1"/>
    </source>
</evidence>
<name>F0ZIA2_DICPU</name>
<gene>
    <name evidence="2" type="ORF">DICPUDRAFT_21602</name>
</gene>
<dbReference type="GeneID" id="10500857"/>
<dbReference type="PANTHER" id="PTHR31378">
    <property type="entry name" value="EGF-LIKE DOMAIN-CONTAINING PROTEIN-RELATED-RELATED"/>
    <property type="match status" value="1"/>
</dbReference>
<proteinExistence type="predicted"/>
<evidence type="ECO:0000313" key="3">
    <source>
        <dbReference type="Proteomes" id="UP000001064"/>
    </source>
</evidence>
<dbReference type="PANTHER" id="PTHR31378:SF29">
    <property type="entry name" value="EGF-LIKE DOMAIN-CONTAINING PROTEIN-RELATED"/>
    <property type="match status" value="1"/>
</dbReference>
<dbReference type="InterPro" id="IPR055463">
    <property type="entry name" value="DUF7035"/>
</dbReference>
<dbReference type="STRING" id="5786.F0ZIA2"/>
<organism evidence="2 3">
    <name type="scientific">Dictyostelium purpureum</name>
    <name type="common">Slime mold</name>
    <dbReference type="NCBI Taxonomy" id="5786"/>
    <lineage>
        <taxon>Eukaryota</taxon>
        <taxon>Amoebozoa</taxon>
        <taxon>Evosea</taxon>
        <taxon>Eumycetozoa</taxon>
        <taxon>Dictyostelia</taxon>
        <taxon>Dictyosteliales</taxon>
        <taxon>Dictyosteliaceae</taxon>
        <taxon>Dictyostelium</taxon>
    </lineage>
</organism>
<reference evidence="3" key="1">
    <citation type="journal article" date="2011" name="Genome Biol.">
        <title>Comparative genomics of the social amoebae Dictyostelium discoideum and Dictyostelium purpureum.</title>
        <authorList>
            <consortium name="US DOE Joint Genome Institute (JGI-PGF)"/>
            <person name="Sucgang R."/>
            <person name="Kuo A."/>
            <person name="Tian X."/>
            <person name="Salerno W."/>
            <person name="Parikh A."/>
            <person name="Feasley C.L."/>
            <person name="Dalin E."/>
            <person name="Tu H."/>
            <person name="Huang E."/>
            <person name="Barry K."/>
            <person name="Lindquist E."/>
            <person name="Shapiro H."/>
            <person name="Bruce D."/>
            <person name="Schmutz J."/>
            <person name="Salamov A."/>
            <person name="Fey P."/>
            <person name="Gaudet P."/>
            <person name="Anjard C."/>
            <person name="Babu M.M."/>
            <person name="Basu S."/>
            <person name="Bushmanova Y."/>
            <person name="van der Wel H."/>
            <person name="Katoh-Kurasawa M."/>
            <person name="Dinh C."/>
            <person name="Coutinho P.M."/>
            <person name="Saito T."/>
            <person name="Elias M."/>
            <person name="Schaap P."/>
            <person name="Kay R.R."/>
            <person name="Henrissat B."/>
            <person name="Eichinger L."/>
            <person name="Rivero F."/>
            <person name="Putnam N.H."/>
            <person name="West C.M."/>
            <person name="Loomis W.F."/>
            <person name="Chisholm R.L."/>
            <person name="Shaulsky G."/>
            <person name="Strassmann J.E."/>
            <person name="Queller D.C."/>
            <person name="Kuspa A."/>
            <person name="Grigoriev I.V."/>
        </authorList>
    </citation>
    <scope>NUCLEOTIDE SEQUENCE [LARGE SCALE GENOMIC DNA]</scope>
    <source>
        <strain evidence="3">QSDP1</strain>
    </source>
</reference>
<dbReference type="KEGG" id="dpp:DICPUDRAFT_21602"/>
<dbReference type="EMBL" id="GL871030">
    <property type="protein sequence ID" value="EGC36322.1"/>
    <property type="molecule type" value="Genomic_DNA"/>
</dbReference>
<evidence type="ECO:0000259" key="1">
    <source>
        <dbReference type="Pfam" id="PF23034"/>
    </source>
</evidence>
<protein>
    <recommendedName>
        <fullName evidence="1">DUF7035 domain-containing protein</fullName>
    </recommendedName>
</protein>
<accession>F0ZIA2</accession>
<dbReference type="AlphaFoldDB" id="F0ZIA2"/>
<dbReference type="Proteomes" id="UP000001064">
    <property type="component" value="Unassembled WGS sequence"/>
</dbReference>
<feature type="non-terminal residue" evidence="2">
    <location>
        <position position="1"/>
    </location>
</feature>
<feature type="domain" description="DUF7035" evidence="1">
    <location>
        <begin position="65"/>
        <end position="165"/>
    </location>
</feature>
<sequence length="165" mass="18405">FSNNREETITYLYWDSAKSIYKGDFKIPSNILVGSIEYYLSIPTRMIASTLLPPSHQLNVYSKNADLMGPVFTKFIKNEAVSSSSAVSFGWSFTIQDKVNGFKDGFMVIKGEMDRSMYNITLSPSSASFVSGDLYEGLYKVSISESSSGISQTFTISEIFLQDNQ</sequence>
<feature type="non-terminal residue" evidence="2">
    <location>
        <position position="165"/>
    </location>
</feature>